<accession>A0A4Z1E3W7</accession>
<evidence type="ECO:0008006" key="3">
    <source>
        <dbReference type="Google" id="ProtNLM"/>
    </source>
</evidence>
<gene>
    <name evidence="1" type="ORF">SERN_1466</name>
</gene>
<dbReference type="Gene3D" id="3.30.110.170">
    <property type="entry name" value="Protein of unknown function (DUF541), domain 1"/>
    <property type="match status" value="1"/>
</dbReference>
<organism evidence="1 2">
    <name type="scientific">Serinibacter arcticus</name>
    <dbReference type="NCBI Taxonomy" id="1655435"/>
    <lineage>
        <taxon>Bacteria</taxon>
        <taxon>Bacillati</taxon>
        <taxon>Actinomycetota</taxon>
        <taxon>Actinomycetes</taxon>
        <taxon>Micrococcales</taxon>
        <taxon>Beutenbergiaceae</taxon>
        <taxon>Serinibacter</taxon>
    </lineage>
</organism>
<dbReference type="PANTHER" id="PTHR34387">
    <property type="entry name" value="SLR1258 PROTEIN"/>
    <property type="match status" value="1"/>
</dbReference>
<dbReference type="RefSeq" id="WP_135849464.1">
    <property type="nucleotide sequence ID" value="NZ_RHPJ01000002.1"/>
</dbReference>
<dbReference type="PANTHER" id="PTHR34387:SF1">
    <property type="entry name" value="PERIPLASMIC IMMUNOGENIC PROTEIN"/>
    <property type="match status" value="1"/>
</dbReference>
<dbReference type="InterPro" id="IPR052022">
    <property type="entry name" value="26kDa_periplasmic_antigen"/>
</dbReference>
<proteinExistence type="predicted"/>
<dbReference type="OrthoDB" id="3724496at2"/>
<evidence type="ECO:0000313" key="2">
    <source>
        <dbReference type="Proteomes" id="UP000297318"/>
    </source>
</evidence>
<reference evidence="1 2" key="1">
    <citation type="submission" date="2018-11" db="EMBL/GenBank/DDBJ databases">
        <title>Complete genome sequencing of the Actinobacteria Serinibacter sp. K3-2.</title>
        <authorList>
            <person name="Rakitin A.L."/>
            <person name="Beletsky A.V."/>
            <person name="Mardanov A.V."/>
            <person name="Ravin N.V."/>
            <person name="Gromova A.S."/>
            <person name="Filippova S.N."/>
            <person name="Gal'Chenko V.F."/>
        </authorList>
    </citation>
    <scope>NUCLEOTIDE SEQUENCE [LARGE SCALE GENOMIC DNA]</scope>
    <source>
        <strain evidence="1 2">K3-2</strain>
    </source>
</reference>
<name>A0A4Z1E3W7_9MICO</name>
<evidence type="ECO:0000313" key="1">
    <source>
        <dbReference type="EMBL" id="TGO05462.1"/>
    </source>
</evidence>
<sequence length="223" mass="23468">MVQIAVTGDASARVPAERGTAAVRVEASGAERTDVVGRAVARHAELVAEAKEAVASGAATAWEAADVTTGTYDEWVDGGRSGGQKRIRRFRAQARVQVRFRDFAALGAWCLDVAGREDVTLDRISWSLTEATRATVVDDLRARAARDAVARAAAYTAALGLPTPRLTSLWEDGLRPGPGAPIGGGEPRLRAMRASAFDDGGATLELQPQDIELAVALSADFEA</sequence>
<dbReference type="GO" id="GO:0006974">
    <property type="term" value="P:DNA damage response"/>
    <property type="evidence" value="ECO:0007669"/>
    <property type="project" value="TreeGrafter"/>
</dbReference>
<comment type="caution">
    <text evidence="1">The sequence shown here is derived from an EMBL/GenBank/DDBJ whole genome shotgun (WGS) entry which is preliminary data.</text>
</comment>
<dbReference type="EMBL" id="RHPJ01000002">
    <property type="protein sequence ID" value="TGO05462.1"/>
    <property type="molecule type" value="Genomic_DNA"/>
</dbReference>
<dbReference type="Gene3D" id="3.30.70.2970">
    <property type="entry name" value="Protein of unknown function (DUF541), domain 2"/>
    <property type="match status" value="1"/>
</dbReference>
<dbReference type="Proteomes" id="UP000297318">
    <property type="component" value="Unassembled WGS sequence"/>
</dbReference>
<keyword evidence="2" id="KW-1185">Reference proteome</keyword>
<dbReference type="Pfam" id="PF04402">
    <property type="entry name" value="SIMPL"/>
    <property type="match status" value="1"/>
</dbReference>
<protein>
    <recommendedName>
        <fullName evidence="3">SIMPL domain-containing protein</fullName>
    </recommendedName>
</protein>
<dbReference type="InterPro" id="IPR007497">
    <property type="entry name" value="SIMPL/DUF541"/>
</dbReference>
<dbReference type="AlphaFoldDB" id="A0A4Z1E3W7"/>